<protein>
    <recommendedName>
        <fullName evidence="3">GCK domain-containing protein</fullName>
    </recommendedName>
</protein>
<reference evidence="1" key="1">
    <citation type="submission" date="2018-08" db="EMBL/GenBank/DDBJ databases">
        <authorList>
            <person name="Rossello M."/>
        </authorList>
    </citation>
    <scope>NUCLEOTIDE SEQUENCE [LARGE SCALE GENOMIC DNA]</scope>
    <source>
        <strain evidence="1">cv. Chinese Spring</strain>
    </source>
</reference>
<keyword evidence="2" id="KW-1185">Reference proteome</keyword>
<dbReference type="Gramene" id="TraesCS7B03G1309900.1">
    <property type="protein sequence ID" value="TraesCS7B03G1309900.1.CDS1"/>
    <property type="gene ID" value="TraesCS7B03G1309900"/>
</dbReference>
<evidence type="ECO:0000313" key="1">
    <source>
        <dbReference type="EnsemblPlants" id="TraesCS7B02G485600.1.cds1"/>
    </source>
</evidence>
<dbReference type="Gramene" id="TraesJAG7B03G04252720.1">
    <property type="protein sequence ID" value="TraesJAG7B03G04252720.1.CDS1"/>
    <property type="gene ID" value="TraesJAG7B03G04252720"/>
</dbReference>
<dbReference type="Gramene" id="TraesNOR7B03G04318910.1">
    <property type="protein sequence ID" value="TraesNOR7B03G04318910.1.CDS1"/>
    <property type="gene ID" value="TraesNOR7B03G04318910"/>
</dbReference>
<dbReference type="OrthoDB" id="716628at2759"/>
<evidence type="ECO:0000313" key="2">
    <source>
        <dbReference type="Proteomes" id="UP000019116"/>
    </source>
</evidence>
<dbReference type="AlphaFoldDB" id="A0A3B6SQH6"/>
<dbReference type="Proteomes" id="UP000019116">
    <property type="component" value="Chromosome 7B"/>
</dbReference>
<evidence type="ECO:0008006" key="3">
    <source>
        <dbReference type="Google" id="ProtNLM"/>
    </source>
</evidence>
<accession>A0A3B6SQH6</accession>
<name>A0A3B6SQH6_WHEAT</name>
<reference evidence="1" key="2">
    <citation type="submission" date="2018-10" db="UniProtKB">
        <authorList>
            <consortium name="EnsemblPlants"/>
        </authorList>
    </citation>
    <scope>IDENTIFICATION</scope>
</reference>
<sequence>MGKKRDGLMADLVQATVLDATRKSEAFCVTHHVANGGCIKDFLRAMGECHPELGDGEDVGECINATAALRRCFADNPAMSKHIYLNRMDEGLDEDRKLSPEQVKEESNMFRWWTGMRRT</sequence>
<dbReference type="Gramene" id="TraesCS7B02G485600.1">
    <property type="protein sequence ID" value="TraesCS7B02G485600.1.cds1"/>
    <property type="gene ID" value="TraesCS7B02G485600"/>
</dbReference>
<proteinExistence type="predicted"/>
<organism evidence="1">
    <name type="scientific">Triticum aestivum</name>
    <name type="common">Wheat</name>
    <dbReference type="NCBI Taxonomy" id="4565"/>
    <lineage>
        <taxon>Eukaryota</taxon>
        <taxon>Viridiplantae</taxon>
        <taxon>Streptophyta</taxon>
        <taxon>Embryophyta</taxon>
        <taxon>Tracheophyta</taxon>
        <taxon>Spermatophyta</taxon>
        <taxon>Magnoliopsida</taxon>
        <taxon>Liliopsida</taxon>
        <taxon>Poales</taxon>
        <taxon>Poaceae</taxon>
        <taxon>BOP clade</taxon>
        <taxon>Pooideae</taxon>
        <taxon>Triticodae</taxon>
        <taxon>Triticeae</taxon>
        <taxon>Triticinae</taxon>
        <taxon>Triticum</taxon>
    </lineage>
</organism>
<dbReference type="EnsemblPlants" id="TraesCS7B02G485600.1">
    <property type="protein sequence ID" value="TraesCS7B02G485600.1.cds1"/>
    <property type="gene ID" value="TraesCS7B02G485600"/>
</dbReference>